<dbReference type="AlphaFoldDB" id="A0A4R3IT71"/>
<dbReference type="Pfam" id="PF07331">
    <property type="entry name" value="TctB"/>
    <property type="match status" value="1"/>
</dbReference>
<feature type="transmembrane region" description="Helical" evidence="1">
    <location>
        <begin position="56"/>
        <end position="74"/>
    </location>
</feature>
<comment type="caution">
    <text evidence="3">The sequence shown here is derived from an EMBL/GenBank/DDBJ whole genome shotgun (WGS) entry which is preliminary data.</text>
</comment>
<sequence>MTESATESGQVSRVALGEWLMLAAFIALGIFVYQQINGPLTAQGNASGDPVNNAALFPRLVANLILGLSALQLVQLLRRKVRLSAEFRYKATGDSAWRCLACFGMLLAYLFALPLAGFYPATAAFLLALVVLLKARPIWFAVLVAVLITFVVGYVFEELLRVVLPQGRLGLSF</sequence>
<feature type="domain" description="DUF1468" evidence="2">
    <location>
        <begin position="23"/>
        <end position="165"/>
    </location>
</feature>
<evidence type="ECO:0000256" key="1">
    <source>
        <dbReference type="SAM" id="Phobius"/>
    </source>
</evidence>
<evidence type="ECO:0000313" key="3">
    <source>
        <dbReference type="EMBL" id="TCS53209.1"/>
    </source>
</evidence>
<keyword evidence="1" id="KW-0812">Transmembrane</keyword>
<feature type="transmembrane region" description="Helical" evidence="1">
    <location>
        <begin position="95"/>
        <end position="111"/>
    </location>
</feature>
<reference evidence="3 4" key="1">
    <citation type="submission" date="2019-03" db="EMBL/GenBank/DDBJ databases">
        <title>Genomic Encyclopedia of Type Strains, Phase IV (KMG-IV): sequencing the most valuable type-strain genomes for metagenomic binning, comparative biology and taxonomic classification.</title>
        <authorList>
            <person name="Goeker M."/>
        </authorList>
    </citation>
    <scope>NUCLEOTIDE SEQUENCE [LARGE SCALE GENOMIC DNA]</scope>
    <source>
        <strain evidence="3 4">DSM 104836</strain>
    </source>
</reference>
<keyword evidence="1" id="KW-0472">Membrane</keyword>
<dbReference type="OrthoDB" id="7873154at2"/>
<feature type="transmembrane region" description="Helical" evidence="1">
    <location>
        <begin position="138"/>
        <end position="156"/>
    </location>
</feature>
<evidence type="ECO:0000313" key="4">
    <source>
        <dbReference type="Proteomes" id="UP000295696"/>
    </source>
</evidence>
<name>A0A4R3IT71_9RHOB</name>
<organism evidence="3 4">
    <name type="scientific">Primorskyibacter sedentarius</name>
    <dbReference type="NCBI Taxonomy" id="745311"/>
    <lineage>
        <taxon>Bacteria</taxon>
        <taxon>Pseudomonadati</taxon>
        <taxon>Pseudomonadota</taxon>
        <taxon>Alphaproteobacteria</taxon>
        <taxon>Rhodobacterales</taxon>
        <taxon>Roseobacteraceae</taxon>
        <taxon>Primorskyibacter</taxon>
    </lineage>
</organism>
<keyword evidence="1" id="KW-1133">Transmembrane helix</keyword>
<dbReference type="EMBL" id="SLZU01000036">
    <property type="protein sequence ID" value="TCS53209.1"/>
    <property type="molecule type" value="Genomic_DNA"/>
</dbReference>
<dbReference type="InterPro" id="IPR009936">
    <property type="entry name" value="DUF1468"/>
</dbReference>
<evidence type="ECO:0000259" key="2">
    <source>
        <dbReference type="Pfam" id="PF07331"/>
    </source>
</evidence>
<proteinExistence type="predicted"/>
<protein>
    <submittedName>
        <fullName evidence="3">Tripartite tricarboxylate transporter TctB family protein</fullName>
    </submittedName>
</protein>
<accession>A0A4R3IT71</accession>
<dbReference type="RefSeq" id="WP_132248811.1">
    <property type="nucleotide sequence ID" value="NZ_SLZU01000036.1"/>
</dbReference>
<keyword evidence="4" id="KW-1185">Reference proteome</keyword>
<gene>
    <name evidence="3" type="ORF">EDD52_13615</name>
</gene>
<dbReference type="Proteomes" id="UP000295696">
    <property type="component" value="Unassembled WGS sequence"/>
</dbReference>
<feature type="transmembrane region" description="Helical" evidence="1">
    <location>
        <begin position="19"/>
        <end position="36"/>
    </location>
</feature>